<dbReference type="InterPro" id="IPR001810">
    <property type="entry name" value="F-box_dom"/>
</dbReference>
<reference evidence="2 3" key="1">
    <citation type="submission" date="2015-04" db="EMBL/GenBank/DDBJ databases">
        <title>Complete genome sequence of Schizopora paradoxa KUC8140, a cosmopolitan wood degrader in East Asia.</title>
        <authorList>
            <consortium name="DOE Joint Genome Institute"/>
            <person name="Min B."/>
            <person name="Park H."/>
            <person name="Jang Y."/>
            <person name="Kim J.-J."/>
            <person name="Kim K.H."/>
            <person name="Pangilinan J."/>
            <person name="Lipzen A."/>
            <person name="Riley R."/>
            <person name="Grigoriev I.V."/>
            <person name="Spatafora J.W."/>
            <person name="Choi I.-G."/>
        </authorList>
    </citation>
    <scope>NUCLEOTIDE SEQUENCE [LARGE SCALE GENOMIC DNA]</scope>
    <source>
        <strain evidence="2 3">KUC8140</strain>
    </source>
</reference>
<organism evidence="2 3">
    <name type="scientific">Schizopora paradoxa</name>
    <dbReference type="NCBI Taxonomy" id="27342"/>
    <lineage>
        <taxon>Eukaryota</taxon>
        <taxon>Fungi</taxon>
        <taxon>Dikarya</taxon>
        <taxon>Basidiomycota</taxon>
        <taxon>Agaricomycotina</taxon>
        <taxon>Agaricomycetes</taxon>
        <taxon>Hymenochaetales</taxon>
        <taxon>Schizoporaceae</taxon>
        <taxon>Schizopora</taxon>
    </lineage>
</organism>
<keyword evidence="3" id="KW-1185">Reference proteome</keyword>
<name>A0A0H2S2H8_9AGAM</name>
<sequence>MELEMVANDANTPGLLQLPLELFTQIASGMTPYDILKLARSSKTLRRFFMSKTLSEHIWVAARKAMGIPDIPHFNEPFYADLLFDKKCYTKDCKSSKAEYVSFELGVRLCHDCLFKGDTNGVARYSCLYEGGKQRKFNCIGVLPKLRIPEEGTHSPRTVPQYIVEGFAKLLGRCRSSEEKRVLVNMYRTRTEKLRTIAKRVEHWAEEERAREAKARRALRTSHERSITARLLEMGYTKEDLETKFDDEDFAQEWFDILRRPTLFTLFEWNEILPRLIEMIGARRIYSIPARRERMLGRIEYLYLMKRMVMRMGHATKIFTSDEVYEQYPELKAMLDDPKYCGPIPEGFGDGIEGAVNALVKNVEDNLVAKLNAAYLRVGGLSMDNSVAEELQSVPDENTSTQGSRNVPLILRLATSFFHDKSARSSLASYATLLRTRSLACFKSSQNQWLEGISVPQNAIVIAKALLRHLSISETSTMLFLQKLGMVFVCERCAKYDRCTRMSWERLVKHYYDMNELHEERLRKRQELGIDMVILNDHDLSNGDGENTFASMTNRGKIVLGSYPASLDDVETYEDLGRRLLCERGHEVDLTENCSVCTKERNESCEIDYDGLYTSDNYCPMFDDDGLPRRRAWSCELCEKLGVDSSFFESEIEAHVEQVHGCKIYDDYEASCETSRNPNPAHLIIKRNGCVEEYASPP</sequence>
<evidence type="ECO:0000313" key="3">
    <source>
        <dbReference type="Proteomes" id="UP000053477"/>
    </source>
</evidence>
<dbReference type="Proteomes" id="UP000053477">
    <property type="component" value="Unassembled WGS sequence"/>
</dbReference>
<proteinExistence type="predicted"/>
<evidence type="ECO:0000259" key="1">
    <source>
        <dbReference type="PROSITE" id="PS50181"/>
    </source>
</evidence>
<dbReference type="EMBL" id="KQ085894">
    <property type="protein sequence ID" value="KLO18515.1"/>
    <property type="molecule type" value="Genomic_DNA"/>
</dbReference>
<gene>
    <name evidence="2" type="ORF">SCHPADRAFT_993552</name>
</gene>
<protein>
    <recommendedName>
        <fullName evidence="1">F-box domain-containing protein</fullName>
    </recommendedName>
</protein>
<dbReference type="PROSITE" id="PS50181">
    <property type="entry name" value="FBOX"/>
    <property type="match status" value="1"/>
</dbReference>
<feature type="domain" description="F-box" evidence="1">
    <location>
        <begin position="12"/>
        <end position="62"/>
    </location>
</feature>
<evidence type="ECO:0000313" key="2">
    <source>
        <dbReference type="EMBL" id="KLO18515.1"/>
    </source>
</evidence>
<dbReference type="InterPro" id="IPR036047">
    <property type="entry name" value="F-box-like_dom_sf"/>
</dbReference>
<dbReference type="SUPFAM" id="SSF81383">
    <property type="entry name" value="F-box domain"/>
    <property type="match status" value="1"/>
</dbReference>
<dbReference type="AlphaFoldDB" id="A0A0H2S2H8"/>
<dbReference type="InParanoid" id="A0A0H2S2H8"/>
<dbReference type="OrthoDB" id="2322499at2759"/>
<accession>A0A0H2S2H8</accession>